<evidence type="ECO:0000256" key="4">
    <source>
        <dbReference type="ARBA" id="ARBA00022827"/>
    </source>
</evidence>
<dbReference type="AlphaFoldDB" id="A0A840F3V9"/>
<reference evidence="8 9" key="1">
    <citation type="submission" date="2020-08" db="EMBL/GenBank/DDBJ databases">
        <title>Sequencing the genomes of 1000 actinobacteria strains.</title>
        <authorList>
            <person name="Klenk H.-P."/>
        </authorList>
    </citation>
    <scope>NUCLEOTIDE SEQUENCE [LARGE SCALE GENOMIC DNA]</scope>
    <source>
        <strain evidence="8 9">DSM 45298</strain>
    </source>
</reference>
<evidence type="ECO:0000256" key="1">
    <source>
        <dbReference type="ARBA" id="ARBA00001974"/>
    </source>
</evidence>
<gene>
    <name evidence="8" type="ORF">BKA16_000819</name>
</gene>
<dbReference type="Gene3D" id="1.20.140.10">
    <property type="entry name" value="Butyryl-CoA Dehydrogenase, subunit A, domain 3"/>
    <property type="match status" value="1"/>
</dbReference>
<comment type="caution">
    <text evidence="8">The sequence shown here is derived from an EMBL/GenBank/DDBJ whole genome shotgun (WGS) entry which is preliminary data.</text>
</comment>
<dbReference type="InterPro" id="IPR009075">
    <property type="entry name" value="AcylCo_DH/oxidase_C"/>
</dbReference>
<proteinExistence type="inferred from homology"/>
<sequence length="356" mass="37240">MIAVEAEEIGDIRAVAADFFDRHAVALDDDDAPRYDRVVWARACTELGVSAIGEPESDGGLGGGAAMLAAVLVEAGRTLSPLPILGSAVRAQTALRAIAWPEARAGLLEPLMGGDQVATLAPTDTSLRAVTAREGDHAWLLDGTVGRVLDGDTADVVLLVAAVGDGIGLFAVRDGVECRRQTSIDVTRSFATLELAGAPAQLLGTAEPSALAEIEQWSTLAVVADQVGGAQECLNTTVEYLKTRVQYGRVLGSFQALKHQCAELALRVDEARSALAHLVWALDESPSDVAEAAAIASVVGATTYVACADEAVHLHGGIGFTWEHDAHRHVRRALTDRSVFGSVQTAREAVLAARGL</sequence>
<dbReference type="GO" id="GO:0050660">
    <property type="term" value="F:flavin adenine dinucleotide binding"/>
    <property type="evidence" value="ECO:0007669"/>
    <property type="project" value="InterPro"/>
</dbReference>
<keyword evidence="9" id="KW-1185">Reference proteome</keyword>
<organism evidence="8 9">
    <name type="scientific">Gordonia humi</name>
    <dbReference type="NCBI Taxonomy" id="686429"/>
    <lineage>
        <taxon>Bacteria</taxon>
        <taxon>Bacillati</taxon>
        <taxon>Actinomycetota</taxon>
        <taxon>Actinomycetes</taxon>
        <taxon>Mycobacteriales</taxon>
        <taxon>Gordoniaceae</taxon>
        <taxon>Gordonia</taxon>
    </lineage>
</organism>
<dbReference type="Gene3D" id="2.40.110.10">
    <property type="entry name" value="Butyryl-CoA Dehydrogenase, subunit A, domain 2"/>
    <property type="match status" value="1"/>
</dbReference>
<evidence type="ECO:0000313" key="8">
    <source>
        <dbReference type="EMBL" id="MBB4134267.1"/>
    </source>
</evidence>
<dbReference type="PANTHER" id="PTHR43884:SF20">
    <property type="entry name" value="ACYL-COA DEHYDROGENASE FADE28"/>
    <property type="match status" value="1"/>
</dbReference>
<name>A0A840F3V9_9ACTN</name>
<dbReference type="EC" id="1.3.8.7" evidence="8"/>
<dbReference type="InterPro" id="IPR009100">
    <property type="entry name" value="AcylCoA_DH/oxidase_NM_dom_sf"/>
</dbReference>
<dbReference type="SUPFAM" id="SSF56645">
    <property type="entry name" value="Acyl-CoA dehydrogenase NM domain-like"/>
    <property type="match status" value="1"/>
</dbReference>
<dbReference type="InterPro" id="IPR046373">
    <property type="entry name" value="Acyl-CoA_Oxase/DH_mid-dom_sf"/>
</dbReference>
<dbReference type="Pfam" id="PF00441">
    <property type="entry name" value="Acyl-CoA_dh_1"/>
    <property type="match status" value="1"/>
</dbReference>
<dbReference type="EMBL" id="JACIFP010000001">
    <property type="protein sequence ID" value="MBB4134267.1"/>
    <property type="molecule type" value="Genomic_DNA"/>
</dbReference>
<dbReference type="Proteomes" id="UP000551501">
    <property type="component" value="Unassembled WGS sequence"/>
</dbReference>
<dbReference type="RefSeq" id="WP_183369462.1">
    <property type="nucleotide sequence ID" value="NZ_BAABHL010000128.1"/>
</dbReference>
<evidence type="ECO:0000259" key="6">
    <source>
        <dbReference type="Pfam" id="PF00441"/>
    </source>
</evidence>
<protein>
    <submittedName>
        <fullName evidence="8">Acyl-CoA dehydrogenase</fullName>
        <ecNumber evidence="8">1.3.8.7</ecNumber>
    </submittedName>
</protein>
<dbReference type="PANTHER" id="PTHR43884">
    <property type="entry name" value="ACYL-COA DEHYDROGENASE"/>
    <property type="match status" value="1"/>
</dbReference>
<keyword evidence="4" id="KW-0274">FAD</keyword>
<dbReference type="Gene3D" id="1.10.540.10">
    <property type="entry name" value="Acyl-CoA dehydrogenase/oxidase, N-terminal domain"/>
    <property type="match status" value="1"/>
</dbReference>
<evidence type="ECO:0000256" key="5">
    <source>
        <dbReference type="ARBA" id="ARBA00023002"/>
    </source>
</evidence>
<keyword evidence="5 8" id="KW-0560">Oxidoreductase</keyword>
<evidence type="ECO:0000313" key="9">
    <source>
        <dbReference type="Proteomes" id="UP000551501"/>
    </source>
</evidence>
<evidence type="ECO:0000259" key="7">
    <source>
        <dbReference type="Pfam" id="PF02771"/>
    </source>
</evidence>
<keyword evidence="3" id="KW-0285">Flavoprotein</keyword>
<comment type="cofactor">
    <cofactor evidence="1">
        <name>FAD</name>
        <dbReference type="ChEBI" id="CHEBI:57692"/>
    </cofactor>
</comment>
<accession>A0A840F3V9</accession>
<evidence type="ECO:0000256" key="2">
    <source>
        <dbReference type="ARBA" id="ARBA00009347"/>
    </source>
</evidence>
<dbReference type="SUPFAM" id="SSF47203">
    <property type="entry name" value="Acyl-CoA dehydrogenase C-terminal domain-like"/>
    <property type="match status" value="1"/>
</dbReference>
<feature type="domain" description="Acyl-CoA dehydrogenase/oxidase C-terminal" evidence="6">
    <location>
        <begin position="220"/>
        <end position="351"/>
    </location>
</feature>
<feature type="domain" description="Acyl-CoA dehydrogenase/oxidase N-terminal" evidence="7">
    <location>
        <begin position="8"/>
        <end position="114"/>
    </location>
</feature>
<evidence type="ECO:0000256" key="3">
    <source>
        <dbReference type="ARBA" id="ARBA00022630"/>
    </source>
</evidence>
<comment type="similarity">
    <text evidence="2">Belongs to the acyl-CoA dehydrogenase family.</text>
</comment>
<dbReference type="Pfam" id="PF02771">
    <property type="entry name" value="Acyl-CoA_dh_N"/>
    <property type="match status" value="1"/>
</dbReference>
<dbReference type="InterPro" id="IPR036250">
    <property type="entry name" value="AcylCo_DH-like_C"/>
</dbReference>
<dbReference type="InterPro" id="IPR037069">
    <property type="entry name" value="AcylCoA_DH/ox_N_sf"/>
</dbReference>
<dbReference type="CDD" id="cd00567">
    <property type="entry name" value="ACAD"/>
    <property type="match status" value="1"/>
</dbReference>
<dbReference type="InterPro" id="IPR013786">
    <property type="entry name" value="AcylCoA_DH/ox_N"/>
</dbReference>
<dbReference type="GO" id="GO:0070991">
    <property type="term" value="F:medium-chain fatty acyl-CoA dehydrogenase activity"/>
    <property type="evidence" value="ECO:0007669"/>
    <property type="project" value="UniProtKB-EC"/>
</dbReference>